<reference evidence="3 4" key="1">
    <citation type="submission" date="2017-06" db="EMBL/GenBank/DDBJ databases">
        <authorList>
            <person name="Kim H.J."/>
            <person name="Triplett B.A."/>
        </authorList>
    </citation>
    <scope>NUCLEOTIDE SEQUENCE [LARGE SCALE GENOMIC DNA]</scope>
    <source>
        <strain evidence="3 4">DSM 43151</strain>
    </source>
</reference>
<proteinExistence type="predicted"/>
<dbReference type="EMBL" id="FZNR01000001">
    <property type="protein sequence ID" value="SNR29311.1"/>
    <property type="molecule type" value="Genomic_DNA"/>
</dbReference>
<feature type="compositionally biased region" description="Polar residues" evidence="1">
    <location>
        <begin position="242"/>
        <end position="260"/>
    </location>
</feature>
<feature type="region of interest" description="Disordered" evidence="1">
    <location>
        <begin position="1"/>
        <end position="58"/>
    </location>
</feature>
<keyword evidence="2" id="KW-0812">Transmembrane</keyword>
<evidence type="ECO:0000313" key="3">
    <source>
        <dbReference type="EMBL" id="SNR29311.1"/>
    </source>
</evidence>
<evidence type="ECO:0008006" key="5">
    <source>
        <dbReference type="Google" id="ProtNLM"/>
    </source>
</evidence>
<accession>A0A238V538</accession>
<keyword evidence="2" id="KW-0472">Membrane</keyword>
<keyword evidence="4" id="KW-1185">Reference proteome</keyword>
<feature type="compositionally biased region" description="Low complexity" evidence="1">
    <location>
        <begin position="262"/>
        <end position="277"/>
    </location>
</feature>
<protein>
    <recommendedName>
        <fullName evidence="5">DUF3105 domain-containing protein</fullName>
    </recommendedName>
</protein>
<feature type="compositionally biased region" description="Low complexity" evidence="1">
    <location>
        <begin position="12"/>
        <end position="37"/>
    </location>
</feature>
<sequence length="277" mass="28477">MSTPGPERVPSTVKVGKTTGQGKPPTGKPGQNRPAGKGQAGKGGKGRKPVTPVKVSGGRNWGPIAVAGAVVLVAVGIIGYGVYASVQGSRDWTEKMADIQGVVDYRAQKNPQIDDRTHKDGALTYVTSPPVGGAHNGTWQNCMGDVYSAPIANEHAVHSLEHGAVWITYKQGLAADQVATLQDKVEGKDYMLLSPYAGLDKNVSVQAWGYQLKTDDVNDGRIDDFIAAARVKASMEPGAGCSSGNTTTGPVTAAQNNGATMPSAAPSNAAAVPSAGS</sequence>
<organism evidence="3 4">
    <name type="scientific">Actinoplanes regularis</name>
    <dbReference type="NCBI Taxonomy" id="52697"/>
    <lineage>
        <taxon>Bacteria</taxon>
        <taxon>Bacillati</taxon>
        <taxon>Actinomycetota</taxon>
        <taxon>Actinomycetes</taxon>
        <taxon>Micromonosporales</taxon>
        <taxon>Micromonosporaceae</taxon>
        <taxon>Actinoplanes</taxon>
    </lineage>
</organism>
<feature type="transmembrane region" description="Helical" evidence="2">
    <location>
        <begin position="64"/>
        <end position="86"/>
    </location>
</feature>
<dbReference type="InterPro" id="IPR021454">
    <property type="entry name" value="DUF3105"/>
</dbReference>
<evidence type="ECO:0000313" key="4">
    <source>
        <dbReference type="Proteomes" id="UP000198415"/>
    </source>
</evidence>
<dbReference type="AlphaFoldDB" id="A0A238V538"/>
<keyword evidence="2" id="KW-1133">Transmembrane helix</keyword>
<evidence type="ECO:0000256" key="2">
    <source>
        <dbReference type="SAM" id="Phobius"/>
    </source>
</evidence>
<evidence type="ECO:0000256" key="1">
    <source>
        <dbReference type="SAM" id="MobiDB-lite"/>
    </source>
</evidence>
<dbReference type="Proteomes" id="UP000198415">
    <property type="component" value="Unassembled WGS sequence"/>
</dbReference>
<gene>
    <name evidence="3" type="ORF">SAMN06264365_101676</name>
</gene>
<feature type="region of interest" description="Disordered" evidence="1">
    <location>
        <begin position="237"/>
        <end position="277"/>
    </location>
</feature>
<name>A0A238V538_9ACTN</name>
<dbReference type="Pfam" id="PF11303">
    <property type="entry name" value="DUF3105"/>
    <property type="match status" value="1"/>
</dbReference>